<organism evidence="2 3">
    <name type="scientific">Hondaea fermentalgiana</name>
    <dbReference type="NCBI Taxonomy" id="2315210"/>
    <lineage>
        <taxon>Eukaryota</taxon>
        <taxon>Sar</taxon>
        <taxon>Stramenopiles</taxon>
        <taxon>Bigyra</taxon>
        <taxon>Labyrinthulomycetes</taxon>
        <taxon>Thraustochytrida</taxon>
        <taxon>Thraustochytriidae</taxon>
        <taxon>Hondaea</taxon>
    </lineage>
</organism>
<dbReference type="EMBL" id="BEYU01000125">
    <property type="protein sequence ID" value="GBG32590.1"/>
    <property type="molecule type" value="Genomic_DNA"/>
</dbReference>
<feature type="region of interest" description="Disordered" evidence="1">
    <location>
        <begin position="184"/>
        <end position="228"/>
    </location>
</feature>
<evidence type="ECO:0000313" key="3">
    <source>
        <dbReference type="Proteomes" id="UP000241890"/>
    </source>
</evidence>
<dbReference type="OrthoDB" id="2163268at2759"/>
<dbReference type="InterPro" id="IPR052394">
    <property type="entry name" value="LRR-containing"/>
</dbReference>
<dbReference type="PANTHER" id="PTHR24114:SF2">
    <property type="entry name" value="F-BOX DOMAIN-CONTAINING PROTEIN-RELATED"/>
    <property type="match status" value="1"/>
</dbReference>
<dbReference type="AlphaFoldDB" id="A0A2R5GNX9"/>
<dbReference type="SUPFAM" id="SSF52047">
    <property type="entry name" value="RNI-like"/>
    <property type="match status" value="1"/>
</dbReference>
<evidence type="ECO:0000313" key="2">
    <source>
        <dbReference type="EMBL" id="GBG32590.1"/>
    </source>
</evidence>
<protein>
    <submittedName>
        <fullName evidence="2">Nucleotide-binding oligomerization domain-containing protein 1</fullName>
    </submittedName>
</protein>
<sequence>MADAIGQNSTLKVVLLHGNQMNSEGISALAESLGTNDSLTHLGLRENGIDGEGAQSLARAINKNTTLVELRLEGNVGIRLADSIFLFACGGNRVKLDLSTNDQRAQVAIAQGNGFRENDVEPEMVPEEVLLMDSPAYANDTAQYFADLQKGEIGQISYLKVLVVGSSEAGKTSLVRSLIECSASSAGSTSSGANRKVAEGPTLGVETYRLPRHGESSSSSSNGGSDGSHPGRVDLFDFGSDAEHFLTHARFLANRSLVVLVVDLTLYGNANEEPTEQEAQVFEETVGRWVRAMQVQLQRSRLMIVGSKGDALGAQEASARMENVLDYLEDMMNMLNADARRDFALGMSGTFIELSLTPDSTFVVSSMDPLFVDGVDSLAESLGMMASDASLGLSLQVPRSYAALREYVEAKASEGVDVLDFEEVRSELGFDDNEYGFEVALKLLHVLGLLQWCDFSAFASSSDPSRARIRHTIFTRPSFVLEALWSLCEGSSEKGTILTPDDVHAALDQYRVIYESVLDEFSLPDGRKWADVPARERSLYLDLLCELDILAEVVDKDAVDHSQRVFRVPILFRLDTAAAAVVPDAAVLRRSVREEQDSRSLYRNNESTGRGRRLSLSPFATSRMHSLHWHYEFPIAFPEGFFARLVSKLHPIMSIGEVNDHYVHGFIRFIDKGGDNGTPGDRRSAARGASDAAGLTARRSRHEPVYVTVFSARDSDARGRMSVRAMTMTPQRGGKGSQPPPILLMIFSQIIRRLDMLLDEFPALPRFELILSGDPRWGLTREELAHPDENGKVIEHLFEVHNVPNSHSSLFRYHVREHAPHRLQDARTVHCTMAPSEALLNYVRVEQGLRGTDLWQFKQQLRSDLKILLDRENPSTKEALWYLEQLLRLKGESFTTMTQTPLADIFELKGADRRNAALLASLVDAFNQHGISRKEVRILIFCIIKLETRIRMKYDVCLLRTMSRDSFTPVYKKQANALFRELTTNHNLTCVMLDDKDFGPEHEEQLDNSHVVLCCISMSYIRKLSDIAAPLRTRGVTQNICRIAFEFAAAHRIDSGAMLGAVVDAAVLRNHSTAQLPGLSGIEVTDVSDLRRRAFGQNVGSLTDSILEQIFPYDKDPAKRRALIEAYPSSS</sequence>
<feature type="region of interest" description="Disordered" evidence="1">
    <location>
        <begin position="677"/>
        <end position="697"/>
    </location>
</feature>
<dbReference type="Gene3D" id="3.40.50.300">
    <property type="entry name" value="P-loop containing nucleotide triphosphate hydrolases"/>
    <property type="match status" value="1"/>
</dbReference>
<feature type="compositionally biased region" description="Low complexity" evidence="1">
    <location>
        <begin position="184"/>
        <end position="193"/>
    </location>
</feature>
<dbReference type="Gene3D" id="3.80.10.10">
    <property type="entry name" value="Ribonuclease Inhibitor"/>
    <property type="match status" value="1"/>
</dbReference>
<comment type="caution">
    <text evidence="2">The sequence shown here is derived from an EMBL/GenBank/DDBJ whole genome shotgun (WGS) entry which is preliminary data.</text>
</comment>
<evidence type="ECO:0000256" key="1">
    <source>
        <dbReference type="SAM" id="MobiDB-lite"/>
    </source>
</evidence>
<gene>
    <name evidence="2" type="ORF">FCC1311_088152</name>
</gene>
<dbReference type="Proteomes" id="UP000241890">
    <property type="component" value="Unassembled WGS sequence"/>
</dbReference>
<proteinExistence type="predicted"/>
<dbReference type="InterPro" id="IPR027417">
    <property type="entry name" value="P-loop_NTPase"/>
</dbReference>
<dbReference type="Pfam" id="PF13516">
    <property type="entry name" value="LRR_6"/>
    <property type="match status" value="2"/>
</dbReference>
<name>A0A2R5GNX9_9STRA</name>
<dbReference type="PANTHER" id="PTHR24114">
    <property type="entry name" value="LEUCINE RICH REPEAT FAMILY PROTEIN"/>
    <property type="match status" value="1"/>
</dbReference>
<dbReference type="InterPro" id="IPR032675">
    <property type="entry name" value="LRR_dom_sf"/>
</dbReference>
<reference evidence="2 3" key="1">
    <citation type="submission" date="2017-12" db="EMBL/GenBank/DDBJ databases">
        <title>Sequencing, de novo assembly and annotation of complete genome of a new Thraustochytrid species, strain FCC1311.</title>
        <authorList>
            <person name="Sedici K."/>
            <person name="Godart F."/>
            <person name="Aiese Cigliano R."/>
            <person name="Sanseverino W."/>
            <person name="Barakat M."/>
            <person name="Ortet P."/>
            <person name="Marechal E."/>
            <person name="Cagnac O."/>
            <person name="Amato A."/>
        </authorList>
    </citation>
    <scope>NUCLEOTIDE SEQUENCE [LARGE SCALE GENOMIC DNA]</scope>
</reference>
<dbReference type="InParanoid" id="A0A2R5GNX9"/>
<dbReference type="SUPFAM" id="SSF52540">
    <property type="entry name" value="P-loop containing nucleoside triphosphate hydrolases"/>
    <property type="match status" value="1"/>
</dbReference>
<dbReference type="InterPro" id="IPR001611">
    <property type="entry name" value="Leu-rich_rpt"/>
</dbReference>
<keyword evidence="3" id="KW-1185">Reference proteome</keyword>
<accession>A0A2R5GNX9</accession>